<dbReference type="Proteomes" id="UP000007721">
    <property type="component" value="Chromosome"/>
</dbReference>
<name>B9M4S1_GEODF</name>
<gene>
    <name evidence="2" type="ordered locus">Geob_3262</name>
</gene>
<keyword evidence="3" id="KW-1185">Reference proteome</keyword>
<sequence length="48" mass="5051">MKNLIYILSVGIFLISGCVWVGPGKSAPPGQVKKATGYNPASGKFKVK</sequence>
<organism evidence="2 3">
    <name type="scientific">Geotalea daltonii (strain DSM 22248 / JCM 15807 / FRC-32)</name>
    <name type="common">Geobacter daltonii</name>
    <dbReference type="NCBI Taxonomy" id="316067"/>
    <lineage>
        <taxon>Bacteria</taxon>
        <taxon>Pseudomonadati</taxon>
        <taxon>Thermodesulfobacteriota</taxon>
        <taxon>Desulfuromonadia</taxon>
        <taxon>Geobacterales</taxon>
        <taxon>Geobacteraceae</taxon>
        <taxon>Geotalea</taxon>
    </lineage>
</organism>
<reference evidence="2 3" key="1">
    <citation type="submission" date="2009-01" db="EMBL/GenBank/DDBJ databases">
        <title>Complete sequence of Geobacter sp. FRC-32.</title>
        <authorList>
            <consortium name="US DOE Joint Genome Institute"/>
            <person name="Lucas S."/>
            <person name="Copeland A."/>
            <person name="Lapidus A."/>
            <person name="Glavina del Rio T."/>
            <person name="Dalin E."/>
            <person name="Tice H."/>
            <person name="Bruce D."/>
            <person name="Goodwin L."/>
            <person name="Pitluck S."/>
            <person name="Saunders E."/>
            <person name="Brettin T."/>
            <person name="Detter J.C."/>
            <person name="Han C."/>
            <person name="Larimer F."/>
            <person name="Land M."/>
            <person name="Hauser L."/>
            <person name="Kyrpides N."/>
            <person name="Ovchinnikova G."/>
            <person name="Kostka J."/>
            <person name="Richardson P."/>
        </authorList>
    </citation>
    <scope>NUCLEOTIDE SEQUENCE [LARGE SCALE GENOMIC DNA]</scope>
    <source>
        <strain evidence="3">DSM 22248 / JCM 15807 / FRC-32</strain>
    </source>
</reference>
<accession>B9M4S1</accession>
<protein>
    <recommendedName>
        <fullName evidence="4">Lipoprotein</fullName>
    </recommendedName>
</protein>
<evidence type="ECO:0000313" key="2">
    <source>
        <dbReference type="EMBL" id="ACM21605.1"/>
    </source>
</evidence>
<dbReference type="RefSeq" id="WP_012648333.1">
    <property type="nucleotide sequence ID" value="NC_011979.1"/>
</dbReference>
<dbReference type="KEGG" id="geo:Geob_3262"/>
<dbReference type="AlphaFoldDB" id="B9M4S1"/>
<evidence type="ECO:0000256" key="1">
    <source>
        <dbReference type="SAM" id="MobiDB-lite"/>
    </source>
</evidence>
<proteinExistence type="predicted"/>
<evidence type="ECO:0000313" key="3">
    <source>
        <dbReference type="Proteomes" id="UP000007721"/>
    </source>
</evidence>
<dbReference type="EMBL" id="CP001390">
    <property type="protein sequence ID" value="ACM21605.1"/>
    <property type="molecule type" value="Genomic_DNA"/>
</dbReference>
<dbReference type="PROSITE" id="PS51257">
    <property type="entry name" value="PROKAR_LIPOPROTEIN"/>
    <property type="match status" value="1"/>
</dbReference>
<dbReference type="HOGENOM" id="CLU_3153275_0_0_7"/>
<feature type="region of interest" description="Disordered" evidence="1">
    <location>
        <begin position="26"/>
        <end position="48"/>
    </location>
</feature>
<dbReference type="STRING" id="316067.Geob_3262"/>
<evidence type="ECO:0008006" key="4">
    <source>
        <dbReference type="Google" id="ProtNLM"/>
    </source>
</evidence>